<evidence type="ECO:0000256" key="1">
    <source>
        <dbReference type="ARBA" id="ARBA00007462"/>
    </source>
</evidence>
<feature type="region of interest" description="Disordered" evidence="3">
    <location>
        <begin position="136"/>
        <end position="172"/>
    </location>
</feature>
<dbReference type="AlphaFoldDB" id="A0AA39G527"/>
<evidence type="ECO:0000256" key="2">
    <source>
        <dbReference type="ARBA" id="ARBA00017475"/>
    </source>
</evidence>
<comment type="similarity">
    <text evidence="1">Belongs to the RRP15 family.</text>
</comment>
<feature type="compositionally biased region" description="Basic and acidic residues" evidence="3">
    <location>
        <begin position="136"/>
        <end position="151"/>
    </location>
</feature>
<feature type="compositionally biased region" description="Acidic residues" evidence="3">
    <location>
        <begin position="278"/>
        <end position="290"/>
    </location>
</feature>
<evidence type="ECO:0000313" key="5">
    <source>
        <dbReference type="Proteomes" id="UP001168972"/>
    </source>
</evidence>
<reference evidence="4" key="2">
    <citation type="submission" date="2023-03" db="EMBL/GenBank/DDBJ databases">
        <authorList>
            <person name="Inwood S.N."/>
            <person name="Skelly J.G."/>
            <person name="Guhlin J."/>
            <person name="Harrop T.W.R."/>
            <person name="Goldson S.G."/>
            <person name="Dearden P.K."/>
        </authorList>
    </citation>
    <scope>NUCLEOTIDE SEQUENCE</scope>
    <source>
        <strain evidence="4">Lincoln</strain>
        <tissue evidence="4">Whole body</tissue>
    </source>
</reference>
<dbReference type="Pfam" id="PF07890">
    <property type="entry name" value="Rrp15p"/>
    <property type="match status" value="1"/>
</dbReference>
<accession>A0AA39G527</accession>
<dbReference type="PANTHER" id="PTHR13245:SF14">
    <property type="entry name" value="RRP15-LIKE PROTEIN"/>
    <property type="match status" value="1"/>
</dbReference>
<dbReference type="PANTHER" id="PTHR13245">
    <property type="entry name" value="RRP15-LIKE PROTEIN"/>
    <property type="match status" value="1"/>
</dbReference>
<comment type="caution">
    <text evidence="4">The sequence shown here is derived from an EMBL/GenBank/DDBJ whole genome shotgun (WGS) entry which is preliminary data.</text>
</comment>
<dbReference type="EMBL" id="JAQQBR010000002">
    <property type="protein sequence ID" value="KAK0181710.1"/>
    <property type="molecule type" value="Genomic_DNA"/>
</dbReference>
<organism evidence="4 5">
    <name type="scientific">Microctonus hyperodae</name>
    <name type="common">Parasitoid wasp</name>
    <dbReference type="NCBI Taxonomy" id="165561"/>
    <lineage>
        <taxon>Eukaryota</taxon>
        <taxon>Metazoa</taxon>
        <taxon>Ecdysozoa</taxon>
        <taxon>Arthropoda</taxon>
        <taxon>Hexapoda</taxon>
        <taxon>Insecta</taxon>
        <taxon>Pterygota</taxon>
        <taxon>Neoptera</taxon>
        <taxon>Endopterygota</taxon>
        <taxon>Hymenoptera</taxon>
        <taxon>Apocrita</taxon>
        <taxon>Ichneumonoidea</taxon>
        <taxon>Braconidae</taxon>
        <taxon>Euphorinae</taxon>
        <taxon>Microctonus</taxon>
    </lineage>
</organism>
<dbReference type="GO" id="GO:0000470">
    <property type="term" value="P:maturation of LSU-rRNA"/>
    <property type="evidence" value="ECO:0007669"/>
    <property type="project" value="TreeGrafter"/>
</dbReference>
<dbReference type="GO" id="GO:0030687">
    <property type="term" value="C:preribosome, large subunit precursor"/>
    <property type="evidence" value="ECO:0007669"/>
    <property type="project" value="TreeGrafter"/>
</dbReference>
<name>A0AA39G527_MICHY</name>
<evidence type="ECO:0000313" key="4">
    <source>
        <dbReference type="EMBL" id="KAK0181710.1"/>
    </source>
</evidence>
<proteinExistence type="inferred from homology"/>
<feature type="region of interest" description="Disordered" evidence="3">
    <location>
        <begin position="1"/>
        <end position="82"/>
    </location>
</feature>
<reference evidence="4" key="1">
    <citation type="journal article" date="2023" name="bioRxiv">
        <title>Scaffold-level genome assemblies of two parasitoid biocontrol wasps reveal the parthenogenesis mechanism and an associated novel virus.</title>
        <authorList>
            <person name="Inwood S."/>
            <person name="Skelly J."/>
            <person name="Guhlin J."/>
            <person name="Harrop T."/>
            <person name="Goldson S."/>
            <person name="Dearden P."/>
        </authorList>
    </citation>
    <scope>NUCLEOTIDE SEQUENCE</scope>
    <source>
        <strain evidence="4">Lincoln</strain>
        <tissue evidence="4">Whole body</tissue>
    </source>
</reference>
<feature type="compositionally biased region" description="Polar residues" evidence="3">
    <location>
        <begin position="1"/>
        <end position="20"/>
    </location>
</feature>
<keyword evidence="5" id="KW-1185">Reference proteome</keyword>
<dbReference type="GO" id="GO:0000460">
    <property type="term" value="P:maturation of 5.8S rRNA"/>
    <property type="evidence" value="ECO:0007669"/>
    <property type="project" value="TreeGrafter"/>
</dbReference>
<feature type="compositionally biased region" description="Acidic residues" evidence="3">
    <location>
        <begin position="21"/>
        <end position="72"/>
    </location>
</feature>
<feature type="region of interest" description="Disordered" evidence="3">
    <location>
        <begin position="269"/>
        <end position="290"/>
    </location>
</feature>
<protein>
    <recommendedName>
        <fullName evidence="2">RRP15-like protein</fullName>
    </recommendedName>
</protein>
<dbReference type="InterPro" id="IPR012459">
    <property type="entry name" value="Rrp15"/>
</dbReference>
<sequence>MVTSVVVKNSANQLKKMQNLENDDSETDADNVEMSDEDTNEHEDDEDTNEHEDDEDTNEHEDDEDMSDDSESQNESKFNGNAGWADVFQKILKTNKPKKKKTLVLSRAKKLSEVVPKEVKPPLPFDVDGEVVNEEVKKETIEKSTVEDSQSKKSGKKHPTLRTKPSISDRGRERILQKIATKGVVQLFNAVKQQQTMLEKKLIEAGPLERKREQVLKSIDKRAFLDVLMGGSKSIPVANEKSETKTEEKSDEKVWSVLHDDFVMGAKLKDWDKKASSEEESSGAEAMDSD</sequence>
<dbReference type="Proteomes" id="UP001168972">
    <property type="component" value="Unassembled WGS sequence"/>
</dbReference>
<gene>
    <name evidence="4" type="ORF">PV327_003973</name>
</gene>
<evidence type="ECO:0000256" key="3">
    <source>
        <dbReference type="SAM" id="MobiDB-lite"/>
    </source>
</evidence>